<proteinExistence type="predicted"/>
<keyword evidence="6" id="KW-0539">Nucleus</keyword>
<dbReference type="GO" id="GO:0008270">
    <property type="term" value="F:zinc ion binding"/>
    <property type="evidence" value="ECO:0007669"/>
    <property type="project" value="InterPro"/>
</dbReference>
<dbReference type="AlphaFoldDB" id="W2RIU1"/>
<dbReference type="eggNOG" id="ENOG502QVZ9">
    <property type="taxonomic scope" value="Eukaryota"/>
</dbReference>
<dbReference type="HOGENOM" id="CLU_023126_0_0_1"/>
<dbReference type="GO" id="GO:0006351">
    <property type="term" value="P:DNA-templated transcription"/>
    <property type="evidence" value="ECO:0007669"/>
    <property type="project" value="InterPro"/>
</dbReference>
<evidence type="ECO:0000256" key="2">
    <source>
        <dbReference type="ARBA" id="ARBA00022833"/>
    </source>
</evidence>
<evidence type="ECO:0000256" key="5">
    <source>
        <dbReference type="ARBA" id="ARBA00023163"/>
    </source>
</evidence>
<keyword evidence="1" id="KW-0479">Metal-binding</keyword>
<evidence type="ECO:0000256" key="6">
    <source>
        <dbReference type="ARBA" id="ARBA00023242"/>
    </source>
</evidence>
<evidence type="ECO:0000256" key="4">
    <source>
        <dbReference type="ARBA" id="ARBA00023125"/>
    </source>
</evidence>
<evidence type="ECO:0000259" key="7">
    <source>
        <dbReference type="SMART" id="SM00906"/>
    </source>
</evidence>
<dbReference type="Proteomes" id="UP000030752">
    <property type="component" value="Unassembled WGS sequence"/>
</dbReference>
<name>W2RIU1_CYPE1</name>
<accession>W2RIU1</accession>
<evidence type="ECO:0000313" key="9">
    <source>
        <dbReference type="Proteomes" id="UP000030752"/>
    </source>
</evidence>
<dbReference type="EMBL" id="KB822725">
    <property type="protein sequence ID" value="ETN36260.1"/>
    <property type="molecule type" value="Genomic_DNA"/>
</dbReference>
<dbReference type="VEuPathDB" id="FungiDB:HMPREF1541_08537"/>
<dbReference type="RefSeq" id="XP_008721078.1">
    <property type="nucleotide sequence ID" value="XM_008722856.1"/>
</dbReference>
<reference evidence="8 9" key="1">
    <citation type="submission" date="2013-03" db="EMBL/GenBank/DDBJ databases">
        <title>The Genome Sequence of Phialophora europaea CBS 101466.</title>
        <authorList>
            <consortium name="The Broad Institute Genomics Platform"/>
            <person name="Cuomo C."/>
            <person name="de Hoog S."/>
            <person name="Gorbushina A."/>
            <person name="Walker B."/>
            <person name="Young S.K."/>
            <person name="Zeng Q."/>
            <person name="Gargeya S."/>
            <person name="Fitzgerald M."/>
            <person name="Haas B."/>
            <person name="Abouelleil A."/>
            <person name="Allen A.W."/>
            <person name="Alvarado L."/>
            <person name="Arachchi H.M."/>
            <person name="Berlin A.M."/>
            <person name="Chapman S.B."/>
            <person name="Gainer-Dewar J."/>
            <person name="Goldberg J."/>
            <person name="Griggs A."/>
            <person name="Gujja S."/>
            <person name="Hansen M."/>
            <person name="Howarth C."/>
            <person name="Imamovic A."/>
            <person name="Ireland A."/>
            <person name="Larimer J."/>
            <person name="McCowan C."/>
            <person name="Murphy C."/>
            <person name="Pearson M."/>
            <person name="Poon T.W."/>
            <person name="Priest M."/>
            <person name="Roberts A."/>
            <person name="Saif S."/>
            <person name="Shea T."/>
            <person name="Sisk P."/>
            <person name="Sykes S."/>
            <person name="Wortman J."/>
            <person name="Nusbaum C."/>
            <person name="Birren B."/>
        </authorList>
    </citation>
    <scope>NUCLEOTIDE SEQUENCE [LARGE SCALE GENOMIC DNA]</scope>
    <source>
        <strain evidence="8 9">CBS 101466</strain>
    </source>
</reference>
<dbReference type="GeneID" id="19975876"/>
<organism evidence="8 9">
    <name type="scientific">Cyphellophora europaea (strain CBS 101466)</name>
    <name type="common">Phialophora europaea</name>
    <dbReference type="NCBI Taxonomy" id="1220924"/>
    <lineage>
        <taxon>Eukaryota</taxon>
        <taxon>Fungi</taxon>
        <taxon>Dikarya</taxon>
        <taxon>Ascomycota</taxon>
        <taxon>Pezizomycotina</taxon>
        <taxon>Eurotiomycetes</taxon>
        <taxon>Chaetothyriomycetidae</taxon>
        <taxon>Chaetothyriales</taxon>
        <taxon>Cyphellophoraceae</taxon>
        <taxon>Cyphellophora</taxon>
    </lineage>
</organism>
<dbReference type="PANTHER" id="PTHR31313">
    <property type="entry name" value="TY1 ENHANCER ACTIVATOR"/>
    <property type="match status" value="1"/>
</dbReference>
<sequence length="641" mass="71533">MIEEKFQRMDELCNRMELVTSSLAGFVETGPLSHATTVTSVETNKAEALPNTDSEQERIPVRTHVEELDLEAFATAGTTLMDHIMASDSSGRQRFIGGSINMDMIEAMNMASPIATLSSTDHPNRTKTQKELELPWFAKNGSWPKFPYLPRIQDLPFPQKHISDLLINTYFDRLNSVFPLLFRPDFLRRYQATTLARDAESSMDLGFLSIMFAVFACGSGLMPREPGASSTFTGLRYYEAALALNMASTGHGFLEQVQCLGLLSLCTAGWNTLAQSWKFAGSAVRAAQDLGLHRARGDSSKAIRQAEVECRVWWCVYSIDRLLSLCLGRPSAADDQDCDCRYPMKIDDTELERSFDSHLPGTSSLVDGRTGGRDMSEFATLIGLCQLAGSINRAVNPIRARSRARQVGSPAAEGSLRKEISLLDQGLSSWVDRLAKLSPRMQGLNRFHHPNSALSIMCYILHASCVITLYRPLITNTQNQSPFSKPSIAQRQCIDAARSCILICEHLDETVAPSHYLAFGAHYLMLSGIILYAAVPHAKCVLTNAHRLRLSGPDDTTVLEDVQKCLQYLKRIEEVWTGVHRSRIILEEIYSAFIGPQRQKEGIKRPLDELSTDDSDVTARLLEAFNQEDFNEFLDGSFYQY</sequence>
<dbReference type="Pfam" id="PF04082">
    <property type="entry name" value="Fungal_trans"/>
    <property type="match status" value="1"/>
</dbReference>
<evidence type="ECO:0000313" key="8">
    <source>
        <dbReference type="EMBL" id="ETN36260.1"/>
    </source>
</evidence>
<dbReference type="InParanoid" id="W2RIU1"/>
<dbReference type="SMART" id="SM00906">
    <property type="entry name" value="Fungal_trans"/>
    <property type="match status" value="1"/>
</dbReference>
<dbReference type="STRING" id="1220924.W2RIU1"/>
<protein>
    <recommendedName>
        <fullName evidence="7">Xylanolytic transcriptional activator regulatory domain-containing protein</fullName>
    </recommendedName>
</protein>
<dbReference type="InterPro" id="IPR051615">
    <property type="entry name" value="Transcr_Regulatory_Elem"/>
</dbReference>
<dbReference type="OrthoDB" id="2110361at2759"/>
<keyword evidence="5" id="KW-0804">Transcription</keyword>
<keyword evidence="3" id="KW-0805">Transcription regulation</keyword>
<evidence type="ECO:0000256" key="3">
    <source>
        <dbReference type="ARBA" id="ARBA00023015"/>
    </source>
</evidence>
<dbReference type="CDD" id="cd12148">
    <property type="entry name" value="fungal_TF_MHR"/>
    <property type="match status" value="1"/>
</dbReference>
<keyword evidence="2" id="KW-0862">Zinc</keyword>
<keyword evidence="9" id="KW-1185">Reference proteome</keyword>
<gene>
    <name evidence="8" type="ORF">HMPREF1541_08537</name>
</gene>
<dbReference type="GO" id="GO:0003677">
    <property type="term" value="F:DNA binding"/>
    <property type="evidence" value="ECO:0007669"/>
    <property type="project" value="UniProtKB-KW"/>
</dbReference>
<keyword evidence="4" id="KW-0238">DNA-binding</keyword>
<dbReference type="PANTHER" id="PTHR31313:SF81">
    <property type="entry name" value="TY1 ENHANCER ACTIVATOR"/>
    <property type="match status" value="1"/>
</dbReference>
<feature type="domain" description="Xylanolytic transcriptional activator regulatory" evidence="7">
    <location>
        <begin position="276"/>
        <end position="349"/>
    </location>
</feature>
<dbReference type="InterPro" id="IPR007219">
    <property type="entry name" value="XnlR_reg_dom"/>
</dbReference>
<evidence type="ECO:0000256" key="1">
    <source>
        <dbReference type="ARBA" id="ARBA00022723"/>
    </source>
</evidence>